<gene>
    <name evidence="9" type="ORF">JMN37_01695</name>
</gene>
<dbReference type="PANTHER" id="PTHR12677:SF59">
    <property type="entry name" value="GOLGI APPARATUS MEMBRANE PROTEIN TVP38-RELATED"/>
    <property type="match status" value="1"/>
</dbReference>
<dbReference type="InterPro" id="IPR015414">
    <property type="entry name" value="TMEM64"/>
</dbReference>
<evidence type="ECO:0000256" key="5">
    <source>
        <dbReference type="ARBA" id="ARBA00022989"/>
    </source>
</evidence>
<keyword evidence="5 7" id="KW-1133">Transmembrane helix</keyword>
<feature type="transmembrane region" description="Helical" evidence="7">
    <location>
        <begin position="43"/>
        <end position="61"/>
    </location>
</feature>
<evidence type="ECO:0000256" key="7">
    <source>
        <dbReference type="RuleBase" id="RU366058"/>
    </source>
</evidence>
<feature type="transmembrane region" description="Helical" evidence="7">
    <location>
        <begin position="187"/>
        <end position="205"/>
    </location>
</feature>
<feature type="transmembrane region" description="Helical" evidence="7">
    <location>
        <begin position="73"/>
        <end position="102"/>
    </location>
</feature>
<dbReference type="Pfam" id="PF09335">
    <property type="entry name" value="VTT_dom"/>
    <property type="match status" value="1"/>
</dbReference>
<evidence type="ECO:0000256" key="2">
    <source>
        <dbReference type="ARBA" id="ARBA00008640"/>
    </source>
</evidence>
<dbReference type="EMBL" id="JAEUWV010000001">
    <property type="protein sequence ID" value="MCO6393701.1"/>
    <property type="molecule type" value="Genomic_DNA"/>
</dbReference>
<comment type="subcellular location">
    <subcellularLocation>
        <location evidence="1 7">Cell membrane</location>
        <topology evidence="1 7">Multi-pass membrane protein</topology>
    </subcellularLocation>
</comment>
<evidence type="ECO:0000256" key="6">
    <source>
        <dbReference type="ARBA" id="ARBA00023136"/>
    </source>
</evidence>
<dbReference type="InterPro" id="IPR032816">
    <property type="entry name" value="VTT_dom"/>
</dbReference>
<dbReference type="GO" id="GO:0005886">
    <property type="term" value="C:plasma membrane"/>
    <property type="evidence" value="ECO:0007669"/>
    <property type="project" value="UniProtKB-SubCell"/>
</dbReference>
<keyword evidence="10" id="KW-1185">Reference proteome</keyword>
<feature type="transmembrane region" description="Helical" evidence="7">
    <location>
        <begin position="155"/>
        <end position="175"/>
    </location>
</feature>
<organism evidence="9 10">
    <name type="scientific">Corynebacterium lipophilum</name>
    <dbReference type="NCBI Taxonomy" id="2804918"/>
    <lineage>
        <taxon>Bacteria</taxon>
        <taxon>Bacillati</taxon>
        <taxon>Actinomycetota</taxon>
        <taxon>Actinomycetes</taxon>
        <taxon>Mycobacteriales</taxon>
        <taxon>Corynebacteriaceae</taxon>
        <taxon>Corynebacterium</taxon>
    </lineage>
</organism>
<proteinExistence type="inferred from homology"/>
<evidence type="ECO:0000256" key="3">
    <source>
        <dbReference type="ARBA" id="ARBA00022475"/>
    </source>
</evidence>
<comment type="caution">
    <text evidence="9">The sequence shown here is derived from an EMBL/GenBank/DDBJ whole genome shotgun (WGS) entry which is preliminary data.</text>
</comment>
<feature type="transmembrane region" description="Helical" evidence="7">
    <location>
        <begin position="7"/>
        <end position="23"/>
    </location>
</feature>
<protein>
    <recommendedName>
        <fullName evidence="7">TVP38/TMEM64 family membrane protein</fullName>
    </recommendedName>
</protein>
<dbReference type="PANTHER" id="PTHR12677">
    <property type="entry name" value="GOLGI APPARATUS MEMBRANE PROTEIN TVP38-RELATED"/>
    <property type="match status" value="1"/>
</dbReference>
<sequence>MRQQSPLRVMVILVLLAIALWVWRFFEIPSLSTFREWADSTGAWFPVVFWLLYVLITQFPIPRTLLTISSGVLFGGWFGILLAITATTASAGLSLTVVRFLLRDWVESNISHPKLHMINERLEQRGWLAVMSLRLIPGIPFSVMNYASALSRVRLLPFMGATLIGSAPNTILVALFGDTLSGDANPVLLGAVFALSVLGVTGLIIDARHPAKPRRIEE</sequence>
<evidence type="ECO:0000313" key="10">
    <source>
        <dbReference type="Proteomes" id="UP001205920"/>
    </source>
</evidence>
<evidence type="ECO:0000256" key="1">
    <source>
        <dbReference type="ARBA" id="ARBA00004651"/>
    </source>
</evidence>
<evidence type="ECO:0000313" key="9">
    <source>
        <dbReference type="EMBL" id="MCO6393701.1"/>
    </source>
</evidence>
<dbReference type="AlphaFoldDB" id="A0AAW5HVE7"/>
<keyword evidence="3 7" id="KW-1003">Cell membrane</keyword>
<feature type="transmembrane region" description="Helical" evidence="7">
    <location>
        <begin position="126"/>
        <end position="143"/>
    </location>
</feature>
<name>A0AAW5HVE7_9CORY</name>
<keyword evidence="4 7" id="KW-0812">Transmembrane</keyword>
<dbReference type="Proteomes" id="UP001205920">
    <property type="component" value="Unassembled WGS sequence"/>
</dbReference>
<keyword evidence="6 7" id="KW-0472">Membrane</keyword>
<evidence type="ECO:0000256" key="4">
    <source>
        <dbReference type="ARBA" id="ARBA00022692"/>
    </source>
</evidence>
<accession>A0AAW5HVE7</accession>
<feature type="domain" description="VTT" evidence="8">
    <location>
        <begin position="61"/>
        <end position="178"/>
    </location>
</feature>
<evidence type="ECO:0000259" key="8">
    <source>
        <dbReference type="Pfam" id="PF09335"/>
    </source>
</evidence>
<comment type="similarity">
    <text evidence="2 7">Belongs to the TVP38/TMEM64 family.</text>
</comment>
<reference evidence="9 10" key="1">
    <citation type="submission" date="2021-01" db="EMBL/GenBank/DDBJ databases">
        <title>Identification and Characterization of Corynebacterium sp.</title>
        <authorList>
            <person name="Luo Q."/>
            <person name="Qu P."/>
            <person name="Chen Q."/>
        </authorList>
    </citation>
    <scope>NUCLEOTIDE SEQUENCE [LARGE SCALE GENOMIC DNA]</scope>
    <source>
        <strain evidence="9 10">MC-18</strain>
    </source>
</reference>
<dbReference type="RefSeq" id="WP_252930877.1">
    <property type="nucleotide sequence ID" value="NZ_JAEUWV010000001.1"/>
</dbReference>